<dbReference type="InterPro" id="IPR005471">
    <property type="entry name" value="Tscrpt_reg_IclR_N"/>
</dbReference>
<dbReference type="InterPro" id="IPR036390">
    <property type="entry name" value="WH_DNA-bd_sf"/>
</dbReference>
<evidence type="ECO:0000259" key="1">
    <source>
        <dbReference type="Pfam" id="PF09339"/>
    </source>
</evidence>
<dbReference type="GO" id="GO:0006355">
    <property type="term" value="P:regulation of DNA-templated transcription"/>
    <property type="evidence" value="ECO:0007669"/>
    <property type="project" value="InterPro"/>
</dbReference>
<dbReference type="SUPFAM" id="SSF46785">
    <property type="entry name" value="Winged helix' DNA-binding domain"/>
    <property type="match status" value="1"/>
</dbReference>
<evidence type="ECO:0000313" key="2">
    <source>
        <dbReference type="EMBL" id="RMI37445.1"/>
    </source>
</evidence>
<protein>
    <submittedName>
        <fullName evidence="2">Transcriptional regulator</fullName>
    </submittedName>
</protein>
<dbReference type="RefSeq" id="WP_122185116.1">
    <property type="nucleotide sequence ID" value="NZ_RFFJ01000113.1"/>
</dbReference>
<gene>
    <name evidence="2" type="ORF">EBN88_19075</name>
</gene>
<dbReference type="AlphaFoldDB" id="A0A3M2LMX6"/>
<keyword evidence="3" id="KW-1185">Reference proteome</keyword>
<dbReference type="Pfam" id="PF09339">
    <property type="entry name" value="HTH_IclR"/>
    <property type="match status" value="1"/>
</dbReference>
<dbReference type="Proteomes" id="UP000278673">
    <property type="component" value="Unassembled WGS sequence"/>
</dbReference>
<reference evidence="2 3" key="1">
    <citation type="submission" date="2018-10" db="EMBL/GenBank/DDBJ databases">
        <title>Isolation, diversity and antifungal activity of actinobacteria from wheat.</title>
        <authorList>
            <person name="Han C."/>
        </authorList>
    </citation>
    <scope>NUCLEOTIDE SEQUENCE [LARGE SCALE GENOMIC DNA]</scope>
    <source>
        <strain evidence="2 3">NEAU-YY642</strain>
    </source>
</reference>
<dbReference type="EMBL" id="RFFJ01000113">
    <property type="protein sequence ID" value="RMI37445.1"/>
    <property type="molecule type" value="Genomic_DNA"/>
</dbReference>
<dbReference type="Gene3D" id="1.10.10.10">
    <property type="entry name" value="Winged helix-like DNA-binding domain superfamily/Winged helix DNA-binding domain"/>
    <property type="match status" value="1"/>
</dbReference>
<dbReference type="GO" id="GO:0003677">
    <property type="term" value="F:DNA binding"/>
    <property type="evidence" value="ECO:0007669"/>
    <property type="project" value="InterPro"/>
</dbReference>
<feature type="domain" description="HTH iclR-type" evidence="1">
    <location>
        <begin position="33"/>
        <end position="81"/>
    </location>
</feature>
<evidence type="ECO:0000313" key="3">
    <source>
        <dbReference type="Proteomes" id="UP000278673"/>
    </source>
</evidence>
<dbReference type="InterPro" id="IPR036388">
    <property type="entry name" value="WH-like_DNA-bd_sf"/>
</dbReference>
<name>A0A3M2LMX6_9ACTN</name>
<comment type="caution">
    <text evidence="2">The sequence shown here is derived from an EMBL/GenBank/DDBJ whole genome shotgun (WGS) entry which is preliminary data.</text>
</comment>
<proteinExistence type="predicted"/>
<accession>A0A3M2LMX6</accession>
<sequence>MSSPAIVIHTEGADRAPAEHRVPARGPLLKGPRAGRLVRLLADVTPPYRATGLAKATGLSHPCVSRLLDALEDQLLIRRDGKVVVSVDWPKLLRARADQTDLLRATRPMGVIAPNGVRAVLDELAGTTGGGERDVLITGSYAARALAPVAVGGRLTLYVAGPPSPATTWRTNPG</sequence>
<organism evidence="2 3">
    <name type="scientific">Streptomyces triticirhizae</name>
    <dbReference type="NCBI Taxonomy" id="2483353"/>
    <lineage>
        <taxon>Bacteria</taxon>
        <taxon>Bacillati</taxon>
        <taxon>Actinomycetota</taxon>
        <taxon>Actinomycetes</taxon>
        <taxon>Kitasatosporales</taxon>
        <taxon>Streptomycetaceae</taxon>
        <taxon>Streptomyces</taxon>
    </lineage>
</organism>